<name>A0A3D8SSX6_9HELO</name>
<feature type="region of interest" description="Disordered" evidence="1">
    <location>
        <begin position="105"/>
        <end position="125"/>
    </location>
</feature>
<protein>
    <submittedName>
        <fullName evidence="2">Uncharacterized protein</fullName>
    </submittedName>
</protein>
<dbReference type="AlphaFoldDB" id="A0A3D8SSX6"/>
<sequence>MSHSTPIVNNKSRAAYMKTGLGGAGNYHAVKAPMPTSSVPKTVARRRHGSFSIGIGGAGNLRSFKDKAVLTPEQEASLQIARQENIPEAWHFGIGGAGNRVLCPADASPKSETFSSSSLSSFSGSMSGADILMEKFGFFRRSSRDSS</sequence>
<dbReference type="Pfam" id="PF12223">
    <property type="entry name" value="DUF3602"/>
    <property type="match status" value="1"/>
</dbReference>
<dbReference type="Proteomes" id="UP000256645">
    <property type="component" value="Unassembled WGS sequence"/>
</dbReference>
<comment type="caution">
    <text evidence="2">The sequence shown here is derived from an EMBL/GenBank/DDBJ whole genome shotgun (WGS) entry which is preliminary data.</text>
</comment>
<organism evidence="2 3">
    <name type="scientific">Coleophoma cylindrospora</name>
    <dbReference type="NCBI Taxonomy" id="1849047"/>
    <lineage>
        <taxon>Eukaryota</taxon>
        <taxon>Fungi</taxon>
        <taxon>Dikarya</taxon>
        <taxon>Ascomycota</taxon>
        <taxon>Pezizomycotina</taxon>
        <taxon>Leotiomycetes</taxon>
        <taxon>Helotiales</taxon>
        <taxon>Dermateaceae</taxon>
        <taxon>Coleophoma</taxon>
    </lineage>
</organism>
<dbReference type="OrthoDB" id="5424462at2759"/>
<dbReference type="InterPro" id="IPR022024">
    <property type="entry name" value="DUF3602"/>
</dbReference>
<dbReference type="EMBL" id="PDLM01000001">
    <property type="protein sequence ID" value="RDW89406.1"/>
    <property type="molecule type" value="Genomic_DNA"/>
</dbReference>
<proteinExistence type="predicted"/>
<keyword evidence="3" id="KW-1185">Reference proteome</keyword>
<evidence type="ECO:0000256" key="1">
    <source>
        <dbReference type="SAM" id="MobiDB-lite"/>
    </source>
</evidence>
<evidence type="ECO:0000313" key="3">
    <source>
        <dbReference type="Proteomes" id="UP000256645"/>
    </source>
</evidence>
<accession>A0A3D8SSX6</accession>
<reference evidence="2 3" key="1">
    <citation type="journal article" date="2018" name="IMA Fungus">
        <title>IMA Genome-F 9: Draft genome sequence of Annulohypoxylon stygium, Aspergillus mulundensis, Berkeleyomyces basicola (syn. Thielaviopsis basicola), Ceratocystis smalleyi, two Cercospora beticola strains, Coleophoma cylindrospora, Fusarium fracticaudum, Phialophora cf. hyalina, and Morchella septimelata.</title>
        <authorList>
            <person name="Wingfield B.D."/>
            <person name="Bills G.F."/>
            <person name="Dong Y."/>
            <person name="Huang W."/>
            <person name="Nel W.J."/>
            <person name="Swalarsk-Parry B.S."/>
            <person name="Vaghefi N."/>
            <person name="Wilken P.M."/>
            <person name="An Z."/>
            <person name="de Beer Z.W."/>
            <person name="De Vos L."/>
            <person name="Chen L."/>
            <person name="Duong T.A."/>
            <person name="Gao Y."/>
            <person name="Hammerbacher A."/>
            <person name="Kikkert J.R."/>
            <person name="Li Y."/>
            <person name="Li H."/>
            <person name="Li K."/>
            <person name="Li Q."/>
            <person name="Liu X."/>
            <person name="Ma X."/>
            <person name="Naidoo K."/>
            <person name="Pethybridge S.J."/>
            <person name="Sun J."/>
            <person name="Steenkamp E.T."/>
            <person name="van der Nest M.A."/>
            <person name="van Wyk S."/>
            <person name="Wingfield M.J."/>
            <person name="Xiong C."/>
            <person name="Yue Q."/>
            <person name="Zhang X."/>
        </authorList>
    </citation>
    <scope>NUCLEOTIDE SEQUENCE [LARGE SCALE GENOMIC DNA]</scope>
    <source>
        <strain evidence="2 3">BP6252</strain>
    </source>
</reference>
<gene>
    <name evidence="2" type="ORF">BP6252_01438</name>
</gene>
<feature type="compositionally biased region" description="Low complexity" evidence="1">
    <location>
        <begin position="108"/>
        <end position="125"/>
    </location>
</feature>
<evidence type="ECO:0000313" key="2">
    <source>
        <dbReference type="EMBL" id="RDW89406.1"/>
    </source>
</evidence>